<keyword evidence="3 11" id="KW-0813">Transport</keyword>
<dbReference type="STRING" id="48709.A0A1D2MAU9"/>
<feature type="transmembrane region" description="Helical" evidence="11">
    <location>
        <begin position="277"/>
        <end position="295"/>
    </location>
</feature>
<accession>A0A1D2MAU9</accession>
<dbReference type="GO" id="GO:0005230">
    <property type="term" value="F:extracellular ligand-gated monoatomic ion channel activity"/>
    <property type="evidence" value="ECO:0007669"/>
    <property type="project" value="InterPro"/>
</dbReference>
<evidence type="ECO:0000313" key="15">
    <source>
        <dbReference type="Proteomes" id="UP000094527"/>
    </source>
</evidence>
<dbReference type="AlphaFoldDB" id="A0A1D2MAU9"/>
<dbReference type="SUPFAM" id="SSF90112">
    <property type="entry name" value="Neurotransmitter-gated ion-channel transmembrane pore"/>
    <property type="match status" value="1"/>
</dbReference>
<evidence type="ECO:0000256" key="1">
    <source>
        <dbReference type="ARBA" id="ARBA00004141"/>
    </source>
</evidence>
<protein>
    <submittedName>
        <fullName evidence="14">Glutamate-gated chloride channel</fullName>
    </submittedName>
</protein>
<evidence type="ECO:0000256" key="7">
    <source>
        <dbReference type="ARBA" id="ARBA00022989"/>
    </source>
</evidence>
<evidence type="ECO:0000256" key="8">
    <source>
        <dbReference type="ARBA" id="ARBA00023065"/>
    </source>
</evidence>
<keyword evidence="15" id="KW-1185">Reference proteome</keyword>
<keyword evidence="4" id="KW-1003">Cell membrane</keyword>
<evidence type="ECO:0000259" key="12">
    <source>
        <dbReference type="Pfam" id="PF02931"/>
    </source>
</evidence>
<evidence type="ECO:0000259" key="13">
    <source>
        <dbReference type="Pfam" id="PF02932"/>
    </source>
</evidence>
<dbReference type="PROSITE" id="PS00236">
    <property type="entry name" value="NEUROTR_ION_CHANNEL"/>
    <property type="match status" value="1"/>
</dbReference>
<proteinExistence type="inferred from homology"/>
<dbReference type="GO" id="GO:0099095">
    <property type="term" value="F:ligand-gated monoatomic anion channel activity"/>
    <property type="evidence" value="ECO:0007669"/>
    <property type="project" value="UniProtKB-ARBA"/>
</dbReference>
<organism evidence="14 15">
    <name type="scientific">Orchesella cincta</name>
    <name type="common">Springtail</name>
    <name type="synonym">Podura cincta</name>
    <dbReference type="NCBI Taxonomy" id="48709"/>
    <lineage>
        <taxon>Eukaryota</taxon>
        <taxon>Metazoa</taxon>
        <taxon>Ecdysozoa</taxon>
        <taxon>Arthropoda</taxon>
        <taxon>Hexapoda</taxon>
        <taxon>Collembola</taxon>
        <taxon>Entomobryomorpha</taxon>
        <taxon>Entomobryoidea</taxon>
        <taxon>Orchesellidae</taxon>
        <taxon>Orchesellinae</taxon>
        <taxon>Orchesella</taxon>
    </lineage>
</organism>
<comment type="subcellular location">
    <subcellularLocation>
        <location evidence="2">Cell membrane</location>
    </subcellularLocation>
    <subcellularLocation>
        <location evidence="1">Membrane</location>
        <topology evidence="1">Multi-pass membrane protein</topology>
    </subcellularLocation>
</comment>
<dbReference type="InterPro" id="IPR018000">
    <property type="entry name" value="Neurotransmitter_ion_chnl_CS"/>
</dbReference>
<dbReference type="Pfam" id="PF02932">
    <property type="entry name" value="Neur_chan_memb"/>
    <property type="match status" value="1"/>
</dbReference>
<dbReference type="Pfam" id="PF02931">
    <property type="entry name" value="Neur_chan_LBD"/>
    <property type="match status" value="1"/>
</dbReference>
<dbReference type="InterPro" id="IPR036734">
    <property type="entry name" value="Neur_chan_lig-bd_sf"/>
</dbReference>
<dbReference type="InterPro" id="IPR006028">
    <property type="entry name" value="GABAA/Glycine_rcpt"/>
</dbReference>
<dbReference type="InterPro" id="IPR038050">
    <property type="entry name" value="Neuro_actylchol_rec"/>
</dbReference>
<evidence type="ECO:0000256" key="10">
    <source>
        <dbReference type="ARBA" id="ARBA00023303"/>
    </source>
</evidence>
<dbReference type="OMA" id="EQNCEIR"/>
<dbReference type="Gene3D" id="2.70.170.10">
    <property type="entry name" value="Neurotransmitter-gated ion-channel ligand-binding domain"/>
    <property type="match status" value="1"/>
</dbReference>
<evidence type="ECO:0000256" key="2">
    <source>
        <dbReference type="ARBA" id="ARBA00004236"/>
    </source>
</evidence>
<feature type="transmembrane region" description="Helical" evidence="11">
    <location>
        <begin position="307"/>
        <end position="332"/>
    </location>
</feature>
<dbReference type="PRINTS" id="PR00252">
    <property type="entry name" value="NRIONCHANNEL"/>
</dbReference>
<dbReference type="Gene3D" id="1.20.58.390">
    <property type="entry name" value="Neurotransmitter-gated ion-channel transmembrane domain"/>
    <property type="match status" value="1"/>
</dbReference>
<dbReference type="GO" id="GO:0005254">
    <property type="term" value="F:chloride channel activity"/>
    <property type="evidence" value="ECO:0007669"/>
    <property type="project" value="UniProtKB-ARBA"/>
</dbReference>
<dbReference type="CDD" id="cd18993">
    <property type="entry name" value="LGIC_ECD_GluCl"/>
    <property type="match status" value="1"/>
</dbReference>
<keyword evidence="7 11" id="KW-1133">Transmembrane helix</keyword>
<evidence type="ECO:0000256" key="3">
    <source>
        <dbReference type="ARBA" id="ARBA00022448"/>
    </source>
</evidence>
<dbReference type="EMBL" id="LJIJ01002191">
    <property type="protein sequence ID" value="ODM90059.1"/>
    <property type="molecule type" value="Genomic_DNA"/>
</dbReference>
<keyword evidence="8 11" id="KW-0406">Ion transport</keyword>
<name>A0A1D2MAU9_ORCCI</name>
<dbReference type="Proteomes" id="UP000094527">
    <property type="component" value="Unassembled WGS sequence"/>
</dbReference>
<dbReference type="InterPro" id="IPR006202">
    <property type="entry name" value="Neur_chan_lig-bd"/>
</dbReference>
<feature type="domain" description="Neurotransmitter-gated ion-channel ligand-binding" evidence="12">
    <location>
        <begin position="44"/>
        <end position="228"/>
    </location>
</feature>
<feature type="transmembrane region" description="Helical" evidence="11">
    <location>
        <begin position="378"/>
        <end position="398"/>
    </location>
</feature>
<dbReference type="GO" id="GO:0004888">
    <property type="term" value="F:transmembrane signaling receptor activity"/>
    <property type="evidence" value="ECO:0007669"/>
    <property type="project" value="InterPro"/>
</dbReference>
<dbReference type="PANTHER" id="PTHR18945">
    <property type="entry name" value="NEUROTRANSMITTER GATED ION CHANNEL"/>
    <property type="match status" value="1"/>
</dbReference>
<evidence type="ECO:0000256" key="5">
    <source>
        <dbReference type="ARBA" id="ARBA00022692"/>
    </source>
</evidence>
<dbReference type="InterPro" id="IPR036719">
    <property type="entry name" value="Neuro-gated_channel_TM_sf"/>
</dbReference>
<dbReference type="InterPro" id="IPR006029">
    <property type="entry name" value="Neurotrans-gated_channel_TM"/>
</dbReference>
<comment type="similarity">
    <text evidence="11">Belongs to the ligand-gated ion channel (TC 1.A.9) family.</text>
</comment>
<evidence type="ECO:0000313" key="14">
    <source>
        <dbReference type="EMBL" id="ODM90059.1"/>
    </source>
</evidence>
<keyword evidence="9 11" id="KW-0472">Membrane</keyword>
<reference evidence="14 15" key="1">
    <citation type="journal article" date="2016" name="Genome Biol. Evol.">
        <title>Gene Family Evolution Reflects Adaptation to Soil Environmental Stressors in the Genome of the Collembolan Orchesella cincta.</title>
        <authorList>
            <person name="Faddeeva-Vakhrusheva A."/>
            <person name="Derks M.F."/>
            <person name="Anvar S.Y."/>
            <person name="Agamennone V."/>
            <person name="Suring W."/>
            <person name="Smit S."/>
            <person name="van Straalen N.M."/>
            <person name="Roelofs D."/>
        </authorList>
    </citation>
    <scope>NUCLEOTIDE SEQUENCE [LARGE SCALE GENOMIC DNA]</scope>
    <source>
        <tissue evidence="14">Mixed pool</tissue>
    </source>
</reference>
<dbReference type="GO" id="GO:0005886">
    <property type="term" value="C:plasma membrane"/>
    <property type="evidence" value="ECO:0007669"/>
    <property type="project" value="UniProtKB-SubCell"/>
</dbReference>
<evidence type="ECO:0000256" key="11">
    <source>
        <dbReference type="RuleBase" id="RU000687"/>
    </source>
</evidence>
<gene>
    <name evidence="14" type="ORF">Ocin01_16620</name>
</gene>
<comment type="caution">
    <text evidence="14">The sequence shown here is derived from an EMBL/GenBank/DDBJ whole genome shotgun (WGS) entry which is preliminary data.</text>
</comment>
<evidence type="ECO:0000256" key="4">
    <source>
        <dbReference type="ARBA" id="ARBA00022475"/>
    </source>
</evidence>
<evidence type="ECO:0000256" key="6">
    <source>
        <dbReference type="ARBA" id="ARBA00022729"/>
    </source>
</evidence>
<dbReference type="OrthoDB" id="3176171at2759"/>
<evidence type="ECO:0000256" key="9">
    <source>
        <dbReference type="ARBA" id="ARBA00023136"/>
    </source>
</evidence>
<keyword evidence="5 11" id="KW-0812">Transmembrane</keyword>
<dbReference type="InterPro" id="IPR006201">
    <property type="entry name" value="Neur_channel"/>
</dbReference>
<feature type="domain" description="Neurotransmitter-gated ion-channel transmembrane" evidence="13">
    <location>
        <begin position="254"/>
        <end position="336"/>
    </location>
</feature>
<dbReference type="PRINTS" id="PR00253">
    <property type="entry name" value="GABAARECEPTR"/>
</dbReference>
<feature type="transmembrane region" description="Helical" evidence="11">
    <location>
        <begin position="245"/>
        <end position="270"/>
    </location>
</feature>
<keyword evidence="10 11" id="KW-0407">Ion channel</keyword>
<dbReference type="SUPFAM" id="SSF63712">
    <property type="entry name" value="Nicotinic receptor ligand binding domain-like"/>
    <property type="match status" value="1"/>
</dbReference>
<dbReference type="CDD" id="cd19049">
    <property type="entry name" value="LGIC_TM_anion"/>
    <property type="match status" value="1"/>
</dbReference>
<sequence>MLTCSENSFGIKISLFVIYVTFSSSSGEELVESHDEVTSILSSDNYSRNLLPPLGQNETSRKLFINLGLREIETLDDKKMELKAQFTLRQKWVDARLQYESQITDGYVTVHADSNHIPWMPDTFVNDEKESTIHATTRPNSYFRIYSNGTVLYSVRLSTTISCPMDLRRFPFDEQNCEIRLASYSYTVSAIEFFWDPSFSLEVIGSRHLTQFQLVGQTIGRCLTSHRATGKYGSVFVVLNFQRQLGYYLIQYFIPIAMCVFLTWISFWLGSAIEARLSLTVTVLLTMSTQVSGMTGSMSQVSYTTAFSTFCGFSTTFAVLSIVQSAFIFTILRRNQFHANPIRVIDMIESNRKVVEDGAEPRKAPPLTAIRVDQISKILFPTLYFLFIITYSIAYYVYPTNQYTNMEDDSIGNCKRQP</sequence>
<keyword evidence="6" id="KW-0732">Signal</keyword>